<feature type="domain" description="Methyl-accepting transducer" evidence="4">
    <location>
        <begin position="61"/>
        <end position="269"/>
    </location>
</feature>
<evidence type="ECO:0000313" key="6">
    <source>
        <dbReference type="Proteomes" id="UP000187526"/>
    </source>
</evidence>
<accession>A0A1R1I019</accession>
<dbReference type="SUPFAM" id="SSF58104">
    <property type="entry name" value="Methyl-accepting chemotaxis protein (MCP) signaling domain"/>
    <property type="match status" value="1"/>
</dbReference>
<dbReference type="InterPro" id="IPR004089">
    <property type="entry name" value="MCPsignal_dom"/>
</dbReference>
<organism evidence="5 6">
    <name type="scientific">Azonexus hydrophilus</name>
    <dbReference type="NCBI Taxonomy" id="418702"/>
    <lineage>
        <taxon>Bacteria</taxon>
        <taxon>Pseudomonadati</taxon>
        <taxon>Pseudomonadota</taxon>
        <taxon>Betaproteobacteria</taxon>
        <taxon>Rhodocyclales</taxon>
        <taxon>Azonexaceae</taxon>
        <taxon>Azonexus</taxon>
    </lineage>
</organism>
<dbReference type="GO" id="GO:0007165">
    <property type="term" value="P:signal transduction"/>
    <property type="evidence" value="ECO:0007669"/>
    <property type="project" value="UniProtKB-KW"/>
</dbReference>
<feature type="coiled-coil region" evidence="3">
    <location>
        <begin position="17"/>
        <end position="51"/>
    </location>
</feature>
<dbReference type="Gene3D" id="1.20.120.30">
    <property type="entry name" value="Aspartate receptor, ligand-binding domain"/>
    <property type="match status" value="1"/>
</dbReference>
<proteinExistence type="predicted"/>
<dbReference type="EMBL" id="MTHD01000006">
    <property type="protein sequence ID" value="OMG52061.1"/>
    <property type="molecule type" value="Genomic_DNA"/>
</dbReference>
<evidence type="ECO:0000256" key="2">
    <source>
        <dbReference type="PROSITE-ProRule" id="PRU00284"/>
    </source>
</evidence>
<comment type="caution">
    <text evidence="5">The sequence shown here is derived from an EMBL/GenBank/DDBJ whole genome shotgun (WGS) entry which is preliminary data.</text>
</comment>
<keyword evidence="1 2" id="KW-0807">Transducer</keyword>
<dbReference type="STRING" id="418702.BJN45_15505"/>
<dbReference type="PROSITE" id="PS50111">
    <property type="entry name" value="CHEMOTAXIS_TRANSDUC_2"/>
    <property type="match status" value="1"/>
</dbReference>
<protein>
    <submittedName>
        <fullName evidence="5">Chemotaxis protein</fullName>
    </submittedName>
</protein>
<dbReference type="AlphaFoldDB" id="A0A1R1I019"/>
<dbReference type="InterPro" id="IPR025991">
    <property type="entry name" value="Chemoreceptor_zinc-bind_dom"/>
</dbReference>
<dbReference type="PANTHER" id="PTHR32089:SF112">
    <property type="entry name" value="LYSOZYME-LIKE PROTEIN-RELATED"/>
    <property type="match status" value="1"/>
</dbReference>
<name>A0A1R1I019_9RHOO</name>
<dbReference type="Pfam" id="PF00015">
    <property type="entry name" value="MCPsignal"/>
    <property type="match status" value="1"/>
</dbReference>
<keyword evidence="6" id="KW-1185">Reference proteome</keyword>
<dbReference type="Proteomes" id="UP000187526">
    <property type="component" value="Unassembled WGS sequence"/>
</dbReference>
<evidence type="ECO:0000256" key="1">
    <source>
        <dbReference type="ARBA" id="ARBA00023224"/>
    </source>
</evidence>
<sequence length="370" mass="39531">MFGLKTRQELAATLAENALLKASAAALQAELAQTRQQLAEVESRQQQLLQRQALLDGVIGNIPRFGESLAGIRQSFSGLSGQLSTDSTTARAAASESDANRAAFAQIADNLRGMFERISAAGESVEDLSRRAGEIGGIVQLIREIAEQTNLLALNAAIEAARAGEAGRGFAVVADEVRKLAERTAKATKEIGGLVTGIQQETGQAKAVMDLGAGSAARQSAESEAAMRSMERLLGLSQLMQDGIASSSMLANAELANIEELTLKLEVYKVLLGLSDLKPGELPDETQCRLGRWYYEGEGRAAFSRLPGYREMEAPHKAVHDEARQAVERYRSGDIAGALAALTRMEDANLTVMAGMERILQSGQQGMARK</sequence>
<gene>
    <name evidence="5" type="ORF">BJN45_15505</name>
</gene>
<keyword evidence="3" id="KW-0175">Coiled coil</keyword>
<evidence type="ECO:0000256" key="3">
    <source>
        <dbReference type="SAM" id="Coils"/>
    </source>
</evidence>
<evidence type="ECO:0000313" key="5">
    <source>
        <dbReference type="EMBL" id="OMG52061.1"/>
    </source>
</evidence>
<evidence type="ECO:0000259" key="4">
    <source>
        <dbReference type="PROSITE" id="PS50111"/>
    </source>
</evidence>
<reference evidence="5 6" key="1">
    <citation type="submission" date="2016-10" db="EMBL/GenBank/DDBJ databases">
        <title>Alkaliphiles isolated from bioreactors.</title>
        <authorList>
            <person name="Salah Z."/>
            <person name="Rout S.P."/>
            <person name="Humphreys P.N."/>
        </authorList>
    </citation>
    <scope>NUCLEOTIDE SEQUENCE [LARGE SCALE GENOMIC DNA]</scope>
    <source>
        <strain evidence="5 6">ZS02</strain>
    </source>
</reference>
<dbReference type="SMART" id="SM00283">
    <property type="entry name" value="MA"/>
    <property type="match status" value="1"/>
</dbReference>
<dbReference type="GO" id="GO:0016020">
    <property type="term" value="C:membrane"/>
    <property type="evidence" value="ECO:0007669"/>
    <property type="project" value="InterPro"/>
</dbReference>
<dbReference type="PANTHER" id="PTHR32089">
    <property type="entry name" value="METHYL-ACCEPTING CHEMOTAXIS PROTEIN MCPB"/>
    <property type="match status" value="1"/>
</dbReference>
<dbReference type="Gene3D" id="1.10.287.950">
    <property type="entry name" value="Methyl-accepting chemotaxis protein"/>
    <property type="match status" value="1"/>
</dbReference>
<dbReference type="Pfam" id="PF13682">
    <property type="entry name" value="CZB"/>
    <property type="match status" value="1"/>
</dbReference>
<dbReference type="OrthoDB" id="9808588at2"/>